<comment type="caution">
    <text evidence="3">The sequence shown here is derived from an EMBL/GenBank/DDBJ whole genome shotgun (WGS) entry which is preliminary data.</text>
</comment>
<dbReference type="InterPro" id="IPR035810">
    <property type="entry name" value="PEBP_euk"/>
</dbReference>
<sequence length="392" mass="43972">MKMLTILVAVIVFVDLAGSTKKSVQSAFKDANIFADLHIKNKKYKLLKVKYKSIEVFLGNNLTQTDTLTQPTFDFHYRTNEYYALLMTDPDVPSPTISLPGEFFHWFVGNIPGNRSSSGEDVLSYFPPTPPPGTKPHRYTFLFYRQPKKMNFSDSSLLGIDLTNRLLKRASALAKELNLGDPIAGNFFYKGIFLALVAVIVLVDLADSTEGSERSRLKAAKIIPDIMDDKEYPLLPVKFGSSICYLGNDLTKADTFITPTYDFNFIHHKFYTLLMTEPDLTTQTAPLPGELFHWLVGNIPGNRSSSGEELIGYLPPLSPPGTKAHRYTFLLYQQPKKLNFTDDSLLGVDLINRLFRTARAFAKKYKLGDPIAANFCYKGFDLPVVHGALNVV</sequence>
<dbReference type="CDD" id="cd00866">
    <property type="entry name" value="PEBP_euk"/>
    <property type="match status" value="2"/>
</dbReference>
<dbReference type="Pfam" id="PF01161">
    <property type="entry name" value="PBP"/>
    <property type="match status" value="2"/>
</dbReference>
<evidence type="ECO:0000313" key="4">
    <source>
        <dbReference type="Proteomes" id="UP000826195"/>
    </source>
</evidence>
<dbReference type="Gene3D" id="3.90.280.10">
    <property type="entry name" value="PEBP-like"/>
    <property type="match status" value="2"/>
</dbReference>
<dbReference type="SUPFAM" id="SSF49777">
    <property type="entry name" value="PEBP-like"/>
    <property type="match status" value="2"/>
</dbReference>
<keyword evidence="2" id="KW-0732">Signal</keyword>
<proteinExistence type="inferred from homology"/>
<keyword evidence="4" id="KW-1185">Reference proteome</keyword>
<evidence type="ECO:0000313" key="3">
    <source>
        <dbReference type="EMBL" id="KAH0554887.1"/>
    </source>
</evidence>
<accession>A0AAV7ISY1</accession>
<name>A0AAV7ISY1_COTGL</name>
<reference evidence="3 4" key="1">
    <citation type="journal article" date="2021" name="J. Hered.">
        <title>A chromosome-level genome assembly of the parasitoid wasp, Cotesia glomerata (Hymenoptera: Braconidae).</title>
        <authorList>
            <person name="Pinto B.J."/>
            <person name="Weis J.J."/>
            <person name="Gamble T."/>
            <person name="Ode P.J."/>
            <person name="Paul R."/>
            <person name="Zaspel J.M."/>
        </authorList>
    </citation>
    <scope>NUCLEOTIDE SEQUENCE [LARGE SCALE GENOMIC DNA]</scope>
    <source>
        <strain evidence="3">CgM1</strain>
    </source>
</reference>
<feature type="chain" id="PRO_5044023554" evidence="2">
    <location>
        <begin position="20"/>
        <end position="392"/>
    </location>
</feature>
<protein>
    <submittedName>
        <fullName evidence="3">Uncharacterized protein</fullName>
    </submittedName>
</protein>
<gene>
    <name evidence="3" type="ORF">KQX54_013637</name>
</gene>
<dbReference type="EMBL" id="JAHXZJ010001119">
    <property type="protein sequence ID" value="KAH0554887.1"/>
    <property type="molecule type" value="Genomic_DNA"/>
</dbReference>
<dbReference type="PANTHER" id="PTHR11362">
    <property type="entry name" value="PHOSPHATIDYLETHANOLAMINE-BINDING PROTEIN"/>
    <property type="match status" value="1"/>
</dbReference>
<dbReference type="PANTHER" id="PTHR11362:SF82">
    <property type="entry name" value="PHOSPHATIDYLETHANOLAMINE-BINDING PROTEIN 4"/>
    <property type="match status" value="1"/>
</dbReference>
<feature type="signal peptide" evidence="2">
    <location>
        <begin position="1"/>
        <end position="19"/>
    </location>
</feature>
<dbReference type="AlphaFoldDB" id="A0AAV7ISY1"/>
<organism evidence="3 4">
    <name type="scientific">Cotesia glomerata</name>
    <name type="common">Lepidopteran parasitic wasp</name>
    <name type="synonym">Apanteles glomeratus</name>
    <dbReference type="NCBI Taxonomy" id="32391"/>
    <lineage>
        <taxon>Eukaryota</taxon>
        <taxon>Metazoa</taxon>
        <taxon>Ecdysozoa</taxon>
        <taxon>Arthropoda</taxon>
        <taxon>Hexapoda</taxon>
        <taxon>Insecta</taxon>
        <taxon>Pterygota</taxon>
        <taxon>Neoptera</taxon>
        <taxon>Endopterygota</taxon>
        <taxon>Hymenoptera</taxon>
        <taxon>Apocrita</taxon>
        <taxon>Ichneumonoidea</taxon>
        <taxon>Braconidae</taxon>
        <taxon>Microgastrinae</taxon>
        <taxon>Cotesia</taxon>
    </lineage>
</organism>
<dbReference type="InterPro" id="IPR008914">
    <property type="entry name" value="PEBP"/>
</dbReference>
<evidence type="ECO:0000256" key="2">
    <source>
        <dbReference type="SAM" id="SignalP"/>
    </source>
</evidence>
<dbReference type="PROSITE" id="PS01220">
    <property type="entry name" value="PBP"/>
    <property type="match status" value="1"/>
</dbReference>
<dbReference type="InterPro" id="IPR001858">
    <property type="entry name" value="Phosphatidylethanolamine-bd_CS"/>
</dbReference>
<dbReference type="InterPro" id="IPR036610">
    <property type="entry name" value="PEBP-like_sf"/>
</dbReference>
<evidence type="ECO:0000256" key="1">
    <source>
        <dbReference type="ARBA" id="ARBA00007091"/>
    </source>
</evidence>
<dbReference type="Proteomes" id="UP000826195">
    <property type="component" value="Unassembled WGS sequence"/>
</dbReference>
<comment type="similarity">
    <text evidence="1">Belongs to the phosphatidylethanolamine-binding protein family.</text>
</comment>